<evidence type="ECO:0000313" key="2">
    <source>
        <dbReference type="Proteomes" id="UP000807353"/>
    </source>
</evidence>
<proteinExistence type="predicted"/>
<dbReference type="OrthoDB" id="2900663at2759"/>
<sequence>MQNSEVDIRPIFPPELERDIFERAARTCPDTGVVLALVSRRVHLWIEPIIYETVTLSNDIIRARFCRTIDNRPRSFFVEHVKSLCIPGDIDPMVAGRILSTCQGVVNLAYWIEVGPPFFSKIASLRPKRLSINIRGLFGEGPPDFAHPFFRNVSHLELVDWPWMGDSTGLALLPHLTHLGVDLNHYDSSIINRLRHILQSCGSLLVLLCLVPSDDAMMEASDALAILNDDRLVILSDSDVLENWEASLFDGSDACQWDFAEDIVYQRKRESSLADGAFSIKTPMQSCAPANPTADSRQVLFESQVTP</sequence>
<protein>
    <submittedName>
        <fullName evidence="1">Uncharacterized protein</fullName>
    </submittedName>
</protein>
<comment type="caution">
    <text evidence="1">The sequence shown here is derived from an EMBL/GenBank/DDBJ whole genome shotgun (WGS) entry which is preliminary data.</text>
</comment>
<dbReference type="AlphaFoldDB" id="A0A9P5Y1P9"/>
<name>A0A9P5Y1P9_9AGAR</name>
<accession>A0A9P5Y1P9</accession>
<reference evidence="1" key="1">
    <citation type="submission" date="2020-11" db="EMBL/GenBank/DDBJ databases">
        <authorList>
            <consortium name="DOE Joint Genome Institute"/>
            <person name="Ahrendt S."/>
            <person name="Riley R."/>
            <person name="Andreopoulos W."/>
            <person name="Labutti K."/>
            <person name="Pangilinan J."/>
            <person name="Ruiz-Duenas F.J."/>
            <person name="Barrasa J.M."/>
            <person name="Sanchez-Garcia M."/>
            <person name="Camarero S."/>
            <person name="Miyauchi S."/>
            <person name="Serrano A."/>
            <person name="Linde D."/>
            <person name="Babiker R."/>
            <person name="Drula E."/>
            <person name="Ayuso-Fernandez I."/>
            <person name="Pacheco R."/>
            <person name="Padilla G."/>
            <person name="Ferreira P."/>
            <person name="Barriuso J."/>
            <person name="Kellner H."/>
            <person name="Castanera R."/>
            <person name="Alfaro M."/>
            <person name="Ramirez L."/>
            <person name="Pisabarro A.G."/>
            <person name="Kuo A."/>
            <person name="Tritt A."/>
            <person name="Lipzen A."/>
            <person name="He G."/>
            <person name="Yan M."/>
            <person name="Ng V."/>
            <person name="Cullen D."/>
            <person name="Martin F."/>
            <person name="Rosso M.-N."/>
            <person name="Henrissat B."/>
            <person name="Hibbett D."/>
            <person name="Martinez A.T."/>
            <person name="Grigoriev I.V."/>
        </authorList>
    </citation>
    <scope>NUCLEOTIDE SEQUENCE</scope>
    <source>
        <strain evidence="1">CBS 247.69</strain>
    </source>
</reference>
<keyword evidence="2" id="KW-1185">Reference proteome</keyword>
<organism evidence="1 2">
    <name type="scientific">Collybia nuda</name>
    <dbReference type="NCBI Taxonomy" id="64659"/>
    <lineage>
        <taxon>Eukaryota</taxon>
        <taxon>Fungi</taxon>
        <taxon>Dikarya</taxon>
        <taxon>Basidiomycota</taxon>
        <taxon>Agaricomycotina</taxon>
        <taxon>Agaricomycetes</taxon>
        <taxon>Agaricomycetidae</taxon>
        <taxon>Agaricales</taxon>
        <taxon>Tricholomatineae</taxon>
        <taxon>Clitocybaceae</taxon>
        <taxon>Collybia</taxon>
    </lineage>
</organism>
<dbReference type="EMBL" id="MU150289">
    <property type="protein sequence ID" value="KAF9461089.1"/>
    <property type="molecule type" value="Genomic_DNA"/>
</dbReference>
<evidence type="ECO:0000313" key="1">
    <source>
        <dbReference type="EMBL" id="KAF9461089.1"/>
    </source>
</evidence>
<gene>
    <name evidence="1" type="ORF">BDZ94DRAFT_858482</name>
</gene>
<dbReference type="Proteomes" id="UP000807353">
    <property type="component" value="Unassembled WGS sequence"/>
</dbReference>